<dbReference type="AlphaFoldDB" id="M7SDQ4"/>
<keyword evidence="3" id="KW-1185">Reference proteome</keyword>
<organism evidence="2 3">
    <name type="scientific">Eutypa lata (strain UCR-EL1)</name>
    <name type="common">Grapevine dieback disease fungus</name>
    <name type="synonym">Eutypa armeniacae</name>
    <dbReference type="NCBI Taxonomy" id="1287681"/>
    <lineage>
        <taxon>Eukaryota</taxon>
        <taxon>Fungi</taxon>
        <taxon>Dikarya</taxon>
        <taxon>Ascomycota</taxon>
        <taxon>Pezizomycotina</taxon>
        <taxon>Sordariomycetes</taxon>
        <taxon>Xylariomycetidae</taxon>
        <taxon>Xylariales</taxon>
        <taxon>Diatrypaceae</taxon>
        <taxon>Eutypa</taxon>
    </lineage>
</organism>
<name>M7SDQ4_EUTLA</name>
<feature type="coiled-coil region" evidence="1">
    <location>
        <begin position="112"/>
        <end position="139"/>
    </location>
</feature>
<dbReference type="Proteomes" id="UP000012174">
    <property type="component" value="Unassembled WGS sequence"/>
</dbReference>
<sequence>MDFRFTEVADYCREVLSLIEQAEKSEDVRDKVDDNGSLDDAKLNAFLLGDVLNEFLASRLREIVAIVDHGKKSSALLKQVVRQRDEALELQAHLQRGLEEASSHEQSEDPCYQEARTQMEDCLKEADHLEREASQLASDLDLEIFLACSPDLPPRAAVATWGKVSELIQEMQDLHHQTMDALCACDEAFETISE</sequence>
<evidence type="ECO:0000313" key="3">
    <source>
        <dbReference type="Proteomes" id="UP000012174"/>
    </source>
</evidence>
<evidence type="ECO:0000256" key="1">
    <source>
        <dbReference type="SAM" id="Coils"/>
    </source>
</evidence>
<proteinExistence type="predicted"/>
<evidence type="ECO:0000313" key="2">
    <source>
        <dbReference type="EMBL" id="EMR62333.1"/>
    </source>
</evidence>
<reference evidence="3" key="1">
    <citation type="journal article" date="2013" name="Genome Announc.">
        <title>Draft genome sequence of the grapevine dieback fungus Eutypa lata UCR-EL1.</title>
        <authorList>
            <person name="Blanco-Ulate B."/>
            <person name="Rolshausen P.E."/>
            <person name="Cantu D."/>
        </authorList>
    </citation>
    <scope>NUCLEOTIDE SEQUENCE [LARGE SCALE GENOMIC DNA]</scope>
    <source>
        <strain evidence="3">UCR-EL1</strain>
    </source>
</reference>
<keyword evidence="1" id="KW-0175">Coiled coil</keyword>
<accession>M7SDQ4</accession>
<dbReference type="EMBL" id="KB707447">
    <property type="protein sequence ID" value="EMR62333.1"/>
    <property type="molecule type" value="Genomic_DNA"/>
</dbReference>
<gene>
    <name evidence="2" type="ORF">UCREL1_10734</name>
</gene>
<protein>
    <submittedName>
        <fullName evidence="2">Uncharacterized protein</fullName>
    </submittedName>
</protein>
<dbReference type="KEGG" id="ela:UCREL1_10734"/>
<dbReference type="HOGENOM" id="CLU_1402435_0_0_1"/>